<dbReference type="EMBL" id="JAUKTV010000005">
    <property type="protein sequence ID" value="KAK0737485.1"/>
    <property type="molecule type" value="Genomic_DNA"/>
</dbReference>
<dbReference type="Proteomes" id="UP001172159">
    <property type="component" value="Unassembled WGS sequence"/>
</dbReference>
<dbReference type="PANTHER" id="PTHR21357:SF4">
    <property type="entry name" value="FAM172 FAMILY PROTEIN HOMOLOG CG10038"/>
    <property type="match status" value="1"/>
</dbReference>
<sequence length="464" mass="50853">MFRRRWSGLPADPVFPADLSELGYFINEDDEIRSLENADYYFKYFLTKNERYNGRQRFAFNEAMSKIIHTRLNALNLVPLRLPLGTNPDQPHVPIRITPDLPKHSRVVLIIGEETQQFGVLAHRVLGGKGGITQGSVLNLVRALQSQPSSATDPSPPGIIIANPGELFWWPEGKRGLTPSERHDIPLASAVHYGRVYDKTKNGIPKNLNCGEHVECVFEEVVEKLVGRGAKVDVIAVGNSAEEVEGYLNDEGVWGRVGQKMGAMVVLGGFYHSGGFRCEGFRRFMQERARAYAIHQTPLDNPIAGSLGNPAAVGFTSFGCPAYSAGEANMTELMLIEAHDSVLKWLEKVALEGEAYKNEDVQIFGDDDGAIPEDMLHGWGEGGENGEENVEEVEVKVEAGEIPALQDVKVDGGNTPKKEVAATVSNESSPGSSQDSKVAAAEKEDEENVVLKVKDLKVTVEDEE</sequence>
<dbReference type="GO" id="GO:0035197">
    <property type="term" value="F:siRNA binding"/>
    <property type="evidence" value="ECO:0007669"/>
    <property type="project" value="TreeGrafter"/>
</dbReference>
<evidence type="ECO:0000256" key="1">
    <source>
        <dbReference type="SAM" id="MobiDB-lite"/>
    </source>
</evidence>
<evidence type="ECO:0000313" key="4">
    <source>
        <dbReference type="Proteomes" id="UP001172159"/>
    </source>
</evidence>
<feature type="region of interest" description="Disordered" evidence="1">
    <location>
        <begin position="407"/>
        <end position="446"/>
    </location>
</feature>
<dbReference type="Pfam" id="PF22749">
    <property type="entry name" value="Arb2"/>
    <property type="match status" value="1"/>
</dbReference>
<reference evidence="3" key="1">
    <citation type="submission" date="2023-06" db="EMBL/GenBank/DDBJ databases">
        <title>Genome-scale phylogeny and comparative genomics of the fungal order Sordariales.</title>
        <authorList>
            <consortium name="Lawrence Berkeley National Laboratory"/>
            <person name="Hensen N."/>
            <person name="Bonometti L."/>
            <person name="Westerberg I."/>
            <person name="Brannstrom I.O."/>
            <person name="Guillou S."/>
            <person name="Cros-Aarteil S."/>
            <person name="Calhoun S."/>
            <person name="Haridas S."/>
            <person name="Kuo A."/>
            <person name="Mondo S."/>
            <person name="Pangilinan J."/>
            <person name="Riley R."/>
            <person name="Labutti K."/>
            <person name="Andreopoulos B."/>
            <person name="Lipzen A."/>
            <person name="Chen C."/>
            <person name="Yanf M."/>
            <person name="Daum C."/>
            <person name="Ng V."/>
            <person name="Clum A."/>
            <person name="Steindorff A."/>
            <person name="Ohm R."/>
            <person name="Martin F."/>
            <person name="Silar P."/>
            <person name="Natvig D."/>
            <person name="Lalanne C."/>
            <person name="Gautier V."/>
            <person name="Ament-Velasquez S.L."/>
            <person name="Kruys A."/>
            <person name="Hutchinson M.I."/>
            <person name="Powell A.J."/>
            <person name="Barry K."/>
            <person name="Miller A.N."/>
            <person name="Grigoriev I.V."/>
            <person name="Debuchy R."/>
            <person name="Gladieux P."/>
            <person name="Thoren M.H."/>
            <person name="Johannesson H."/>
        </authorList>
    </citation>
    <scope>NUCLEOTIDE SEQUENCE</scope>
    <source>
        <strain evidence="3">CBS 540.89</strain>
    </source>
</reference>
<feature type="domain" description="Arb2" evidence="2">
    <location>
        <begin position="15"/>
        <end position="299"/>
    </location>
</feature>
<organism evidence="3 4">
    <name type="scientific">Apiosordaria backusii</name>
    <dbReference type="NCBI Taxonomy" id="314023"/>
    <lineage>
        <taxon>Eukaryota</taxon>
        <taxon>Fungi</taxon>
        <taxon>Dikarya</taxon>
        <taxon>Ascomycota</taxon>
        <taxon>Pezizomycotina</taxon>
        <taxon>Sordariomycetes</taxon>
        <taxon>Sordariomycetidae</taxon>
        <taxon>Sordariales</taxon>
        <taxon>Lasiosphaeriaceae</taxon>
        <taxon>Apiosordaria</taxon>
    </lineage>
</organism>
<evidence type="ECO:0000313" key="3">
    <source>
        <dbReference type="EMBL" id="KAK0737485.1"/>
    </source>
</evidence>
<comment type="caution">
    <text evidence="3">The sequence shown here is derived from an EMBL/GenBank/DDBJ whole genome shotgun (WGS) entry which is preliminary data.</text>
</comment>
<dbReference type="AlphaFoldDB" id="A0AA40BNH0"/>
<dbReference type="GO" id="GO:0031048">
    <property type="term" value="P:regulatory ncRNA-mediated heterochromatin formation"/>
    <property type="evidence" value="ECO:0007669"/>
    <property type="project" value="TreeGrafter"/>
</dbReference>
<dbReference type="InterPro" id="IPR053858">
    <property type="entry name" value="Arb2_dom"/>
</dbReference>
<dbReference type="InterPro" id="IPR048263">
    <property type="entry name" value="Arb2"/>
</dbReference>
<protein>
    <submittedName>
        <fullName evidence="3">Arb2 domain-containing protein</fullName>
    </submittedName>
</protein>
<evidence type="ECO:0000259" key="2">
    <source>
        <dbReference type="Pfam" id="PF22749"/>
    </source>
</evidence>
<feature type="compositionally biased region" description="Polar residues" evidence="1">
    <location>
        <begin position="423"/>
        <end position="436"/>
    </location>
</feature>
<accession>A0AA40BNH0</accession>
<keyword evidence="4" id="KW-1185">Reference proteome</keyword>
<name>A0AA40BNH0_9PEZI</name>
<dbReference type="PANTHER" id="PTHR21357">
    <property type="entry name" value="FAM172 FAMILY PROTEIN HOMOLOG CG10038"/>
    <property type="match status" value="1"/>
</dbReference>
<gene>
    <name evidence="3" type="ORF">B0T21DRAFT_439224</name>
</gene>
<proteinExistence type="predicted"/>
<dbReference type="GO" id="GO:0005634">
    <property type="term" value="C:nucleus"/>
    <property type="evidence" value="ECO:0007669"/>
    <property type="project" value="TreeGrafter"/>
</dbReference>